<name>A0ABW8IYH6_9GAMM</name>
<keyword evidence="3" id="KW-1185">Reference proteome</keyword>
<protein>
    <recommendedName>
        <fullName evidence="4">Pilus assembly protein</fullName>
    </recommendedName>
</protein>
<feature type="transmembrane region" description="Helical" evidence="1">
    <location>
        <begin position="76"/>
        <end position="95"/>
    </location>
</feature>
<keyword evidence="1" id="KW-0812">Transmembrane</keyword>
<evidence type="ECO:0008006" key="4">
    <source>
        <dbReference type="Google" id="ProtNLM"/>
    </source>
</evidence>
<reference evidence="2 3" key="1">
    <citation type="submission" date="2020-10" db="EMBL/GenBank/DDBJ databases">
        <title>Phylogeny of dyella-like bacteria.</title>
        <authorList>
            <person name="Fu J."/>
        </authorList>
    </citation>
    <scope>NUCLEOTIDE SEQUENCE [LARGE SCALE GENOMIC DNA]</scope>
    <source>
        <strain evidence="2 3">DHOB07</strain>
    </source>
</reference>
<dbReference type="Proteomes" id="UP001620405">
    <property type="component" value="Unassembled WGS sequence"/>
</dbReference>
<proteinExistence type="predicted"/>
<sequence length="248" mass="26987">MNRWKAATIHLLISVLLAALIGALLYFVWFPSPYSSAAGANGLILLLMGVDVCIGPLLTLLVVNRDKAAKLLRLDLTVIGVLQAIAFGYGLHVIISARPVFIVAEVDRLVMVSANQLSDDDLAKGERTEFRKRSWTGPVLVGALPPKDGGSRNFALKVMESGKDIDQLPQYYLPYDQVIDAVMRRAMPLASLKNATDSQRAYLNRLQAAAPSQTLEVLPLQRGDHSYSAIISSASKRPIAVLPIDPWG</sequence>
<organism evidence="2 3">
    <name type="scientific">Dyella lipolytica</name>
    <dbReference type="NCBI Taxonomy" id="1867835"/>
    <lineage>
        <taxon>Bacteria</taxon>
        <taxon>Pseudomonadati</taxon>
        <taxon>Pseudomonadota</taxon>
        <taxon>Gammaproteobacteria</taxon>
        <taxon>Lysobacterales</taxon>
        <taxon>Rhodanobacteraceae</taxon>
        <taxon>Dyella</taxon>
    </lineage>
</organism>
<evidence type="ECO:0000313" key="3">
    <source>
        <dbReference type="Proteomes" id="UP001620405"/>
    </source>
</evidence>
<dbReference type="EMBL" id="JADIKG010000012">
    <property type="protein sequence ID" value="MFK2874563.1"/>
    <property type="molecule type" value="Genomic_DNA"/>
</dbReference>
<keyword evidence="1" id="KW-0472">Membrane</keyword>
<evidence type="ECO:0000313" key="2">
    <source>
        <dbReference type="EMBL" id="MFK2874563.1"/>
    </source>
</evidence>
<feature type="transmembrane region" description="Helical" evidence="1">
    <location>
        <begin position="7"/>
        <end position="30"/>
    </location>
</feature>
<dbReference type="InterPro" id="IPR047814">
    <property type="entry name" value="TfpX/TfpZ-like"/>
</dbReference>
<dbReference type="NCBIfam" id="NF041437">
    <property type="entry name" value="TfpZ"/>
    <property type="match status" value="1"/>
</dbReference>
<evidence type="ECO:0000256" key="1">
    <source>
        <dbReference type="SAM" id="Phobius"/>
    </source>
</evidence>
<comment type="caution">
    <text evidence="2">The sequence shown here is derived from an EMBL/GenBank/DDBJ whole genome shotgun (WGS) entry which is preliminary data.</text>
</comment>
<accession>A0ABW8IYH6</accession>
<gene>
    <name evidence="2" type="ORF">ISP13_13550</name>
</gene>
<feature type="transmembrane region" description="Helical" evidence="1">
    <location>
        <begin position="42"/>
        <end position="64"/>
    </location>
</feature>
<keyword evidence="1" id="KW-1133">Transmembrane helix</keyword>
<dbReference type="RefSeq" id="WP_284402040.1">
    <property type="nucleotide sequence ID" value="NZ_BSNQ01000009.1"/>
</dbReference>